<evidence type="ECO:0000256" key="1">
    <source>
        <dbReference type="ARBA" id="ARBA00005495"/>
    </source>
</evidence>
<dbReference type="PANTHER" id="PTHR28620">
    <property type="entry name" value="CENTROMERE PROTEIN V"/>
    <property type="match status" value="1"/>
</dbReference>
<dbReference type="AlphaFoldDB" id="A0A4T0VYY3"/>
<accession>A0A4T0VYY3</accession>
<name>A0A4T0VYY3_9PEZI</name>
<sequence>MSAEEEAPQPSKTYDGSCHCGNIKFSLTLSPPLEEGYKVLNCNCSICRRSGYLLIYPEKKDVTWHDGSRERCVNYRFNTKTKDQMFCGGCGSSLGIDFLEDTCYGISARALDGIDLDTLTYRKLDGVNKVSPAQDLSGTETKKASIQA</sequence>
<gene>
    <name evidence="5" type="ORF">CH35J_007104</name>
</gene>
<evidence type="ECO:0000313" key="6">
    <source>
        <dbReference type="Proteomes" id="UP000305883"/>
    </source>
</evidence>
<dbReference type="Proteomes" id="UP000305883">
    <property type="component" value="Unassembled WGS sequence"/>
</dbReference>
<dbReference type="OrthoDB" id="2993351at2759"/>
<protein>
    <recommendedName>
        <fullName evidence="4">CENP-V/GFA domain-containing protein</fullName>
    </recommendedName>
</protein>
<dbReference type="GO" id="GO:0046872">
    <property type="term" value="F:metal ion binding"/>
    <property type="evidence" value="ECO:0007669"/>
    <property type="project" value="UniProtKB-KW"/>
</dbReference>
<dbReference type="GO" id="GO:0016846">
    <property type="term" value="F:carbon-sulfur lyase activity"/>
    <property type="evidence" value="ECO:0007669"/>
    <property type="project" value="InterPro"/>
</dbReference>
<dbReference type="PROSITE" id="PS51891">
    <property type="entry name" value="CENP_V_GFA"/>
    <property type="match status" value="1"/>
</dbReference>
<evidence type="ECO:0000313" key="5">
    <source>
        <dbReference type="EMBL" id="TIC97587.1"/>
    </source>
</evidence>
<keyword evidence="3" id="KW-0862">Zinc</keyword>
<dbReference type="SUPFAM" id="SSF51316">
    <property type="entry name" value="Mss4-like"/>
    <property type="match status" value="1"/>
</dbReference>
<dbReference type="EMBL" id="MWPZ01000005">
    <property type="protein sequence ID" value="TIC97587.1"/>
    <property type="molecule type" value="Genomic_DNA"/>
</dbReference>
<dbReference type="InterPro" id="IPR006913">
    <property type="entry name" value="CENP-V/GFA"/>
</dbReference>
<comment type="caution">
    <text evidence="5">The sequence shown here is derived from an EMBL/GenBank/DDBJ whole genome shotgun (WGS) entry which is preliminary data.</text>
</comment>
<dbReference type="PANTHER" id="PTHR28620:SF1">
    <property type="entry name" value="CENP-V_GFA DOMAIN-CONTAINING PROTEIN"/>
    <property type="match status" value="1"/>
</dbReference>
<reference evidence="5 6" key="1">
    <citation type="journal article" date="2019" name="Genome Biol. Evol.">
        <title>Genomic Plasticity Mediated by Transposable Elements in the Plant Pathogenic Fungus Colletotrichum higginsianum.</title>
        <authorList>
            <person name="Tsushima A."/>
            <person name="Gan P."/>
            <person name="Kumakura N."/>
            <person name="Narusaka M."/>
            <person name="Takano Y."/>
            <person name="Narusaka Y."/>
            <person name="Shirasu K."/>
        </authorList>
    </citation>
    <scope>NUCLEOTIDE SEQUENCE [LARGE SCALE GENOMIC DNA]</scope>
    <source>
        <strain evidence="5 6">MAFF305635-RFP</strain>
    </source>
</reference>
<dbReference type="InterPro" id="IPR011057">
    <property type="entry name" value="Mss4-like_sf"/>
</dbReference>
<dbReference type="Pfam" id="PF04828">
    <property type="entry name" value="GFA"/>
    <property type="match status" value="1"/>
</dbReference>
<evidence type="ECO:0000256" key="3">
    <source>
        <dbReference type="ARBA" id="ARBA00022833"/>
    </source>
</evidence>
<evidence type="ECO:0000259" key="4">
    <source>
        <dbReference type="PROSITE" id="PS51891"/>
    </source>
</evidence>
<dbReference type="Gene3D" id="2.170.150.70">
    <property type="match status" value="1"/>
</dbReference>
<comment type="similarity">
    <text evidence="1">Belongs to the Gfa family.</text>
</comment>
<feature type="domain" description="CENP-V/GFA" evidence="4">
    <location>
        <begin position="14"/>
        <end position="122"/>
    </location>
</feature>
<keyword evidence="2" id="KW-0479">Metal-binding</keyword>
<dbReference type="InterPro" id="IPR052355">
    <property type="entry name" value="CENP-V-like"/>
</dbReference>
<proteinExistence type="inferred from homology"/>
<organism evidence="5 6">
    <name type="scientific">Colletotrichum higginsianum</name>
    <dbReference type="NCBI Taxonomy" id="80884"/>
    <lineage>
        <taxon>Eukaryota</taxon>
        <taxon>Fungi</taxon>
        <taxon>Dikarya</taxon>
        <taxon>Ascomycota</taxon>
        <taxon>Pezizomycotina</taxon>
        <taxon>Sordariomycetes</taxon>
        <taxon>Hypocreomycetidae</taxon>
        <taxon>Glomerellales</taxon>
        <taxon>Glomerellaceae</taxon>
        <taxon>Colletotrichum</taxon>
        <taxon>Colletotrichum destructivum species complex</taxon>
    </lineage>
</organism>
<evidence type="ECO:0000256" key="2">
    <source>
        <dbReference type="ARBA" id="ARBA00022723"/>
    </source>
</evidence>